<dbReference type="Proteomes" id="UP000298284">
    <property type="component" value="Unassembled WGS sequence"/>
</dbReference>
<dbReference type="RefSeq" id="WP_135532101.1">
    <property type="nucleotide sequence ID" value="NZ_SRKZ01000006.1"/>
</dbReference>
<dbReference type="EMBL" id="SRKZ01000006">
    <property type="protein sequence ID" value="TGD78236.1"/>
    <property type="molecule type" value="Genomic_DNA"/>
</dbReference>
<dbReference type="Pfam" id="PF06527">
    <property type="entry name" value="TniQ"/>
    <property type="match status" value="1"/>
</dbReference>
<sequence>MRSVRLPLVTAPFPDELLSSWLTRLADTHYTKVYTFCKLLFPAISVWNRDIDRSASPQLLHGISRYTGIRPRRLFQLLITRYEGQLYVHHNAYGNTEWVLPLGIYHRTRRRHGLLFCPGCLRRDGPVPYFRTRWRLAISIACPRCKLYLQDRCPQCEQPIIFFRRELGHKSALADRPLSYCFHCGFNLATTAEAAPKTVITAQHEWYRILRQGWKPTVPFPHLYFVVLRRLATVLGGNSAMYRSLQEALCHHTRAELGPVVIPNARERMLEDWSLAARRTMLLQASWLLEDWPRRFVSIMKQHHITSTPLMRDMHDVPFWYESVILANLRMTNENRHFKGFWNAS</sequence>
<organism evidence="2 3">
    <name type="scientific">Hymenobacter wooponensis</name>
    <dbReference type="NCBI Taxonomy" id="1525360"/>
    <lineage>
        <taxon>Bacteria</taxon>
        <taxon>Pseudomonadati</taxon>
        <taxon>Bacteroidota</taxon>
        <taxon>Cytophagia</taxon>
        <taxon>Cytophagales</taxon>
        <taxon>Hymenobacteraceae</taxon>
        <taxon>Hymenobacter</taxon>
    </lineage>
</organism>
<reference evidence="2 3" key="1">
    <citation type="submission" date="2019-04" db="EMBL/GenBank/DDBJ databases">
        <authorList>
            <person name="Feng G."/>
            <person name="Zhang J."/>
            <person name="Zhu H."/>
        </authorList>
    </citation>
    <scope>NUCLEOTIDE SEQUENCE [LARGE SCALE GENOMIC DNA]</scope>
    <source>
        <strain evidence="2 3">JCM 19491</strain>
    </source>
</reference>
<dbReference type="InterPro" id="IPR009492">
    <property type="entry name" value="TniQ"/>
</dbReference>
<dbReference type="AlphaFoldDB" id="A0A4Z0MFD9"/>
<protein>
    <recommendedName>
        <fullName evidence="1">TniQ domain-containing protein</fullName>
    </recommendedName>
</protein>
<gene>
    <name evidence="2" type="ORF">EU557_19175</name>
</gene>
<keyword evidence="3" id="KW-1185">Reference proteome</keyword>
<evidence type="ECO:0000313" key="2">
    <source>
        <dbReference type="EMBL" id="TGD78236.1"/>
    </source>
</evidence>
<dbReference type="OrthoDB" id="9036115at2"/>
<feature type="domain" description="TniQ" evidence="1">
    <location>
        <begin position="7"/>
        <end position="144"/>
    </location>
</feature>
<evidence type="ECO:0000259" key="1">
    <source>
        <dbReference type="Pfam" id="PF06527"/>
    </source>
</evidence>
<accession>A0A4Z0MFD9</accession>
<evidence type="ECO:0000313" key="3">
    <source>
        <dbReference type="Proteomes" id="UP000298284"/>
    </source>
</evidence>
<proteinExistence type="predicted"/>
<name>A0A4Z0MFD9_9BACT</name>
<comment type="caution">
    <text evidence="2">The sequence shown here is derived from an EMBL/GenBank/DDBJ whole genome shotgun (WGS) entry which is preliminary data.</text>
</comment>